<evidence type="ECO:0000256" key="2">
    <source>
        <dbReference type="SAM" id="MobiDB-lite"/>
    </source>
</evidence>
<accession>A0A7R9TM92</accession>
<reference evidence="4" key="1">
    <citation type="submission" date="2021-01" db="EMBL/GenBank/DDBJ databases">
        <authorList>
            <person name="Corre E."/>
            <person name="Pelletier E."/>
            <person name="Niang G."/>
            <person name="Scheremetjew M."/>
            <person name="Finn R."/>
            <person name="Kale V."/>
            <person name="Holt S."/>
            <person name="Cochrane G."/>
            <person name="Meng A."/>
            <person name="Brown T."/>
            <person name="Cohen L."/>
        </authorList>
    </citation>
    <scope>NUCLEOTIDE SEQUENCE</scope>
    <source>
        <strain evidence="4">CCMP1413</strain>
    </source>
</reference>
<protein>
    <recommendedName>
        <fullName evidence="3">JmjC domain-containing protein</fullName>
    </recommendedName>
</protein>
<dbReference type="InterPro" id="IPR003347">
    <property type="entry name" value="JmjC_dom"/>
</dbReference>
<evidence type="ECO:0000313" key="4">
    <source>
        <dbReference type="EMBL" id="CAD8239399.1"/>
    </source>
</evidence>
<dbReference type="PANTHER" id="PTHR12461:SF105">
    <property type="entry name" value="HYPOXIA-INDUCIBLE FACTOR 1-ALPHA INHIBITOR"/>
    <property type="match status" value="1"/>
</dbReference>
<dbReference type="InterPro" id="IPR041667">
    <property type="entry name" value="Cupin_8"/>
</dbReference>
<dbReference type="Gene3D" id="2.60.120.650">
    <property type="entry name" value="Cupin"/>
    <property type="match status" value="1"/>
</dbReference>
<dbReference type="EMBL" id="HBDZ01008007">
    <property type="protein sequence ID" value="CAD8239399.1"/>
    <property type="molecule type" value="Transcribed_RNA"/>
</dbReference>
<proteinExistence type="inferred from homology"/>
<name>A0A7R9TM92_9VIRI</name>
<dbReference type="SMART" id="SM00558">
    <property type="entry name" value="JmjC"/>
    <property type="match status" value="1"/>
</dbReference>
<dbReference type="SUPFAM" id="SSF51197">
    <property type="entry name" value="Clavaminate synthase-like"/>
    <property type="match status" value="1"/>
</dbReference>
<dbReference type="AlphaFoldDB" id="A0A7R9TM92"/>
<gene>
    <name evidence="4" type="ORF">PCOL08062_LOCUS6127</name>
</gene>
<feature type="compositionally biased region" description="Basic and acidic residues" evidence="2">
    <location>
        <begin position="186"/>
        <end position="199"/>
    </location>
</feature>
<evidence type="ECO:0000256" key="1">
    <source>
        <dbReference type="ARBA" id="ARBA00006801"/>
    </source>
</evidence>
<organism evidence="4">
    <name type="scientific">Prasinoderma coloniale</name>
    <dbReference type="NCBI Taxonomy" id="156133"/>
    <lineage>
        <taxon>Eukaryota</taxon>
        <taxon>Viridiplantae</taxon>
        <taxon>Prasinodermophyta</taxon>
        <taxon>Prasinodermophyceae</taxon>
        <taxon>Prasinodermales</taxon>
        <taxon>Prasinodermaceae</taxon>
        <taxon>Prasinoderma</taxon>
    </lineage>
</organism>
<feature type="region of interest" description="Disordered" evidence="2">
    <location>
        <begin position="182"/>
        <end position="203"/>
    </location>
</feature>
<dbReference type="Pfam" id="PF13621">
    <property type="entry name" value="Cupin_8"/>
    <property type="match status" value="1"/>
</dbReference>
<dbReference type="PROSITE" id="PS51184">
    <property type="entry name" value="JMJC"/>
    <property type="match status" value="1"/>
</dbReference>
<dbReference type="PANTHER" id="PTHR12461">
    <property type="entry name" value="HYPOXIA-INDUCIBLE FACTOR 1 ALPHA INHIBITOR-RELATED"/>
    <property type="match status" value="1"/>
</dbReference>
<sequence length="488" mass="50937">MAAPGEASEGFPAAAAALREAGDAFVAVAADELELERGTTGGDEAVEAAAGLRAAFGGVDAIAALCEGAEGGVDEVEACAQAAERCAAAAWLVARSGAGWSSPAWREAFVLGSCCGALARAALARRARERGEECAGAEGWGARARAALRALDTASVMGAPAELFLPLASAVAPLVAAASVTSDADGPDRVCDASDRPTEQPETIPSELMDADAPALSLPPVAAIEPEAAGGGGPRVYPASALRPFWESDSPVVMRGLAAHWPAVRKWADLRWWTREHGARTVPLELGEHGGGEWREELSTLGDFVAAYLAPSARATAGEAPARVGYMAQHHLLEQLPSLMDDIEVPDACAVGDLSKINAWLGTKGTVSPCHFDSYDNVFVQVCGFKHMRLYPSSQSKYLYRCKGGWKGQRAWPSPEEQAKAAAQGGAARKGTISAVDVEAPDLEMFPLFAQAKGVDVLLAPGDALYLPARCWHHVRACTASISLSFHM</sequence>
<feature type="domain" description="JmjC" evidence="3">
    <location>
        <begin position="325"/>
        <end position="488"/>
    </location>
</feature>
<comment type="similarity">
    <text evidence="1">Belongs to the JARID1 histone demethylase family.</text>
</comment>
<evidence type="ECO:0000259" key="3">
    <source>
        <dbReference type="PROSITE" id="PS51184"/>
    </source>
</evidence>